<comment type="caution">
    <text evidence="3">The sequence shown here is derived from an EMBL/GenBank/DDBJ whole genome shotgun (WGS) entry which is preliminary data.</text>
</comment>
<keyword evidence="4" id="KW-1185">Reference proteome</keyword>
<sequence>MNKLIHFEENLSEELLDEDVSVSRLNMSPNIEKNMAGSAFHSSNGFMKLDDNESCSEPDSACKSPSCESSTLEVPLNGLSCSKSKKNDRAQLASLKEDIKDLLHQAIRLRSLPNYNKKEKYEEVPALRRLNGEITMRDIEAP</sequence>
<evidence type="ECO:0000256" key="2">
    <source>
        <dbReference type="SAM" id="MobiDB-lite"/>
    </source>
</evidence>
<dbReference type="AlphaFoldDB" id="A0AAD1U0A5"/>
<evidence type="ECO:0000313" key="4">
    <source>
        <dbReference type="Proteomes" id="UP001295684"/>
    </source>
</evidence>
<reference evidence="3" key="1">
    <citation type="submission" date="2023-07" db="EMBL/GenBank/DDBJ databases">
        <authorList>
            <consortium name="AG Swart"/>
            <person name="Singh M."/>
            <person name="Singh A."/>
            <person name="Seah K."/>
            <person name="Emmerich C."/>
        </authorList>
    </citation>
    <scope>NUCLEOTIDE SEQUENCE</scope>
    <source>
        <strain evidence="3">DP1</strain>
    </source>
</reference>
<dbReference type="EMBL" id="CAMPGE010000859">
    <property type="protein sequence ID" value="CAI2359620.1"/>
    <property type="molecule type" value="Genomic_DNA"/>
</dbReference>
<feature type="region of interest" description="Disordered" evidence="2">
    <location>
        <begin position="51"/>
        <end position="73"/>
    </location>
</feature>
<organism evidence="3 4">
    <name type="scientific">Euplotes crassus</name>
    <dbReference type="NCBI Taxonomy" id="5936"/>
    <lineage>
        <taxon>Eukaryota</taxon>
        <taxon>Sar</taxon>
        <taxon>Alveolata</taxon>
        <taxon>Ciliophora</taxon>
        <taxon>Intramacronucleata</taxon>
        <taxon>Spirotrichea</taxon>
        <taxon>Hypotrichia</taxon>
        <taxon>Euplotida</taxon>
        <taxon>Euplotidae</taxon>
        <taxon>Moneuplotes</taxon>
    </lineage>
</organism>
<evidence type="ECO:0000256" key="1">
    <source>
        <dbReference type="SAM" id="Coils"/>
    </source>
</evidence>
<protein>
    <submittedName>
        <fullName evidence="3">Uncharacterized protein</fullName>
    </submittedName>
</protein>
<keyword evidence="1" id="KW-0175">Coiled coil</keyword>
<feature type="coiled-coil region" evidence="1">
    <location>
        <begin position="85"/>
        <end position="112"/>
    </location>
</feature>
<name>A0AAD1U0A5_EUPCR</name>
<accession>A0AAD1U0A5</accession>
<evidence type="ECO:0000313" key="3">
    <source>
        <dbReference type="EMBL" id="CAI2359620.1"/>
    </source>
</evidence>
<gene>
    <name evidence="3" type="ORF">ECRASSUSDP1_LOCUS912</name>
</gene>
<dbReference type="Proteomes" id="UP001295684">
    <property type="component" value="Unassembled WGS sequence"/>
</dbReference>
<proteinExistence type="predicted"/>